<reference evidence="2 3" key="1">
    <citation type="submission" date="2022-12" db="EMBL/GenBank/DDBJ databases">
        <title>Chromosome-scale assembly of the Ensete ventricosum genome.</title>
        <authorList>
            <person name="Dussert Y."/>
            <person name="Stocks J."/>
            <person name="Wendawek A."/>
            <person name="Woldeyes F."/>
            <person name="Nichols R.A."/>
            <person name="Borrell J.S."/>
        </authorList>
    </citation>
    <scope>NUCLEOTIDE SEQUENCE [LARGE SCALE GENOMIC DNA]</scope>
    <source>
        <strain evidence="3">cv. Maze</strain>
        <tissue evidence="2">Seeds</tissue>
    </source>
</reference>
<sequence length="133" mass="15661">MQPVPKDAQRWRAIPELHEPRAPPVPAARQIDRSHMAYLIMGSISCLHEDSEMKDKGNFTTVSNDPSKEKEWWTDIIDEDRKETAIDSQPKIQRNLQLRIEEQGRFLQMILEKQRKSQTPDYFYCGRTINHNL</sequence>
<evidence type="ECO:0000313" key="3">
    <source>
        <dbReference type="Proteomes" id="UP001222027"/>
    </source>
</evidence>
<keyword evidence="3" id="KW-1185">Reference proteome</keyword>
<feature type="domain" description="MYB-CC type transcription factor LHEQLE-containing" evidence="1">
    <location>
        <begin position="89"/>
        <end position="116"/>
    </location>
</feature>
<protein>
    <recommendedName>
        <fullName evidence="1">MYB-CC type transcription factor LHEQLE-containing domain-containing protein</fullName>
    </recommendedName>
</protein>
<gene>
    <name evidence="2" type="ORF">OPV22_030352</name>
</gene>
<dbReference type="Proteomes" id="UP001222027">
    <property type="component" value="Unassembled WGS sequence"/>
</dbReference>
<dbReference type="AlphaFoldDB" id="A0AAV8Q8R6"/>
<organism evidence="2 3">
    <name type="scientific">Ensete ventricosum</name>
    <name type="common">Abyssinian banana</name>
    <name type="synonym">Musa ensete</name>
    <dbReference type="NCBI Taxonomy" id="4639"/>
    <lineage>
        <taxon>Eukaryota</taxon>
        <taxon>Viridiplantae</taxon>
        <taxon>Streptophyta</taxon>
        <taxon>Embryophyta</taxon>
        <taxon>Tracheophyta</taxon>
        <taxon>Spermatophyta</taxon>
        <taxon>Magnoliopsida</taxon>
        <taxon>Liliopsida</taxon>
        <taxon>Zingiberales</taxon>
        <taxon>Musaceae</taxon>
        <taxon>Ensete</taxon>
    </lineage>
</organism>
<evidence type="ECO:0000259" key="1">
    <source>
        <dbReference type="Pfam" id="PF14379"/>
    </source>
</evidence>
<name>A0AAV8Q8R6_ENSVE</name>
<evidence type="ECO:0000313" key="2">
    <source>
        <dbReference type="EMBL" id="KAJ8467800.1"/>
    </source>
</evidence>
<proteinExistence type="predicted"/>
<comment type="caution">
    <text evidence="2">The sequence shown here is derived from an EMBL/GenBank/DDBJ whole genome shotgun (WGS) entry which is preliminary data.</text>
</comment>
<dbReference type="InterPro" id="IPR025756">
    <property type="entry name" value="Myb_CC_LHEQLE"/>
</dbReference>
<dbReference type="EMBL" id="JAQQAF010000008">
    <property type="protein sequence ID" value="KAJ8467800.1"/>
    <property type="molecule type" value="Genomic_DNA"/>
</dbReference>
<dbReference type="Pfam" id="PF14379">
    <property type="entry name" value="Myb_CC_LHEQLE"/>
    <property type="match status" value="1"/>
</dbReference>
<accession>A0AAV8Q8R6</accession>